<feature type="region of interest" description="Disordered" evidence="5">
    <location>
        <begin position="372"/>
        <end position="399"/>
    </location>
</feature>
<dbReference type="CDD" id="cd00067">
    <property type="entry name" value="GAL4"/>
    <property type="match status" value="1"/>
</dbReference>
<dbReference type="GO" id="GO:0000981">
    <property type="term" value="F:DNA-binding transcription factor activity, RNA polymerase II-specific"/>
    <property type="evidence" value="ECO:0007669"/>
    <property type="project" value="InterPro"/>
</dbReference>
<evidence type="ECO:0000256" key="1">
    <source>
        <dbReference type="ARBA" id="ARBA00007274"/>
    </source>
</evidence>
<reference evidence="7" key="1">
    <citation type="submission" date="2019-05" db="EMBL/GenBank/DDBJ databases">
        <authorList>
            <person name="Piombo E."/>
        </authorList>
    </citation>
    <scope>NUCLEOTIDE SEQUENCE</scope>
    <source>
        <strain evidence="7">C2S</strain>
    </source>
</reference>
<dbReference type="InterPro" id="IPR001138">
    <property type="entry name" value="Zn2Cys6_DnaBD"/>
</dbReference>
<dbReference type="Pfam" id="PF00132">
    <property type="entry name" value="Hexapep"/>
    <property type="match status" value="1"/>
</dbReference>
<proteinExistence type="inferred from homology"/>
<evidence type="ECO:0000313" key="7">
    <source>
        <dbReference type="EMBL" id="VTT64828.1"/>
    </source>
</evidence>
<dbReference type="InterPro" id="IPR001451">
    <property type="entry name" value="Hexapep"/>
</dbReference>
<dbReference type="Pfam" id="PF00172">
    <property type="entry name" value="Zn_clus"/>
    <property type="match status" value="1"/>
</dbReference>
<accession>A0A9Q9UAC3</accession>
<dbReference type="SMART" id="SM01266">
    <property type="entry name" value="Mac"/>
    <property type="match status" value="1"/>
</dbReference>
<dbReference type="AlphaFoldDB" id="A0A9Q9UAC3"/>
<keyword evidence="2" id="KW-0808">Transferase</keyword>
<dbReference type="EMBL" id="CABFJX010000124">
    <property type="protein sequence ID" value="VTT64828.1"/>
    <property type="molecule type" value="Genomic_DNA"/>
</dbReference>
<keyword evidence="4" id="KW-0012">Acyltransferase</keyword>
<dbReference type="Gene3D" id="4.10.240.10">
    <property type="entry name" value="Zn(2)-C6 fungal-type DNA-binding domain"/>
    <property type="match status" value="1"/>
</dbReference>
<dbReference type="Gene3D" id="2.60.120.620">
    <property type="entry name" value="q2cbj1_9rhob like domain"/>
    <property type="match status" value="1"/>
</dbReference>
<dbReference type="PANTHER" id="PTHR23416:SF23">
    <property type="entry name" value="ACETYLTRANSFERASE C18B11.09C-RELATED"/>
    <property type="match status" value="1"/>
</dbReference>
<dbReference type="GO" id="GO:0016407">
    <property type="term" value="F:acetyltransferase activity"/>
    <property type="evidence" value="ECO:0007669"/>
    <property type="project" value="InterPro"/>
</dbReference>
<dbReference type="GO" id="GO:0008270">
    <property type="term" value="F:zinc ion binding"/>
    <property type="evidence" value="ECO:0007669"/>
    <property type="project" value="InterPro"/>
</dbReference>
<dbReference type="InterPro" id="IPR008775">
    <property type="entry name" value="Phytyl_CoA_dOase-like"/>
</dbReference>
<dbReference type="GO" id="GO:0008374">
    <property type="term" value="F:O-acyltransferase activity"/>
    <property type="evidence" value="ECO:0007669"/>
    <property type="project" value="TreeGrafter"/>
</dbReference>
<keyword evidence="3" id="KW-0539">Nucleus</keyword>
<dbReference type="InterPro" id="IPR021858">
    <property type="entry name" value="Fun_TF"/>
</dbReference>
<gene>
    <name evidence="7" type="ORF">C2S_5623</name>
</gene>
<evidence type="ECO:0000256" key="5">
    <source>
        <dbReference type="SAM" id="MobiDB-lite"/>
    </source>
</evidence>
<evidence type="ECO:0000256" key="4">
    <source>
        <dbReference type="ARBA" id="ARBA00023315"/>
    </source>
</evidence>
<feature type="domain" description="Zn(2)-C6 fungal-type" evidence="6">
    <location>
        <begin position="326"/>
        <end position="354"/>
    </location>
</feature>
<protein>
    <recommendedName>
        <fullName evidence="6">Zn(2)-C6 fungal-type domain-containing protein</fullName>
    </recommendedName>
</protein>
<organism evidence="7 8">
    <name type="scientific">Fusarium fujikuroi</name>
    <name type="common">Bakanae and foot rot disease fungus</name>
    <name type="synonym">Gibberella fujikuroi</name>
    <dbReference type="NCBI Taxonomy" id="5127"/>
    <lineage>
        <taxon>Eukaryota</taxon>
        <taxon>Fungi</taxon>
        <taxon>Dikarya</taxon>
        <taxon>Ascomycota</taxon>
        <taxon>Pezizomycotina</taxon>
        <taxon>Sordariomycetes</taxon>
        <taxon>Hypocreomycetidae</taxon>
        <taxon>Hypocreales</taxon>
        <taxon>Nectriaceae</taxon>
        <taxon>Fusarium</taxon>
        <taxon>Fusarium fujikuroi species complex</taxon>
    </lineage>
</organism>
<dbReference type="PROSITE" id="PS50048">
    <property type="entry name" value="ZN2_CY6_FUNGAL_2"/>
    <property type="match status" value="1"/>
</dbReference>
<evidence type="ECO:0000313" key="8">
    <source>
        <dbReference type="Proteomes" id="UP000760494"/>
    </source>
</evidence>
<dbReference type="FunFam" id="2.160.10.10:FF:000025">
    <property type="entry name" value="Hexapeptide-repeat containing-acetyltransferase"/>
    <property type="match status" value="1"/>
</dbReference>
<evidence type="ECO:0000256" key="3">
    <source>
        <dbReference type="ARBA" id="ARBA00023242"/>
    </source>
</evidence>
<dbReference type="SUPFAM" id="SSF51161">
    <property type="entry name" value="Trimeric LpxA-like enzymes"/>
    <property type="match status" value="1"/>
</dbReference>
<dbReference type="InterPro" id="IPR024688">
    <property type="entry name" value="Mac_dom"/>
</dbReference>
<evidence type="ECO:0000256" key="2">
    <source>
        <dbReference type="ARBA" id="ARBA00022679"/>
    </source>
</evidence>
<dbReference type="PANTHER" id="PTHR23416">
    <property type="entry name" value="SIALIC ACID SYNTHASE-RELATED"/>
    <property type="match status" value="1"/>
</dbReference>
<dbReference type="Gene3D" id="2.160.10.10">
    <property type="entry name" value="Hexapeptide repeat proteins"/>
    <property type="match status" value="1"/>
</dbReference>
<comment type="caution">
    <text evidence="7">The sequence shown here is derived from an EMBL/GenBank/DDBJ whole genome shotgun (WGS) entry which is preliminary data.</text>
</comment>
<dbReference type="SUPFAM" id="SSF57701">
    <property type="entry name" value="Zn2/Cys6 DNA-binding domain"/>
    <property type="match status" value="1"/>
</dbReference>
<name>A0A9Q9UAC3_FUSFU</name>
<dbReference type="InterPro" id="IPR036864">
    <property type="entry name" value="Zn2-C6_fun-type_DNA-bd_sf"/>
</dbReference>
<comment type="similarity">
    <text evidence="1">Belongs to the transferase hexapeptide repeat family.</text>
</comment>
<sequence>MSFLEKYGPEVQRVSADAPIQDIIALLKRDGGVFVKGLISEADVDKAYDECRARLDSDVVWSGNFFPKETQRAPSLLALSPTYARSQVMNPVYQQVVHHFLTTRSWFWWGPERKESVSKPYLHSCTAMRIGPGGKAQPLHRDDYISHNIHTDIDKWDDERDANRETAVGLFVAGSKVTKENGGTQFIQGSHLWGSERGPPHVEDCIFAEMDKGDAFIMLASAYHGGGTNSTKDQHRLVFATFSTRGFLRQEENQFLAVPREIAMKFDQDIQKFMGYSMSDPACGYVEQLDPIYLLRPELEKVHAAIMTGSDNSSSNRPTARRKDPACGTCRKKCRKCDRKRPICDRCRTKGLHCEGYPPRFQFQETLTIAPNQSSTQHANSDSIDTSPSQPVILSQSPESSMLSELITTRLSASLSPECPVSETSALTLTSPQTSATLSLSPDAVSFTISPSAQHDLENDIATNQHIIDYFDRTLSEHFIIHVPGLDNPFREYVLPLAYQHQGILHALLGLSACHMYNTGHANNQRLVTLSLGYRLSAIRSLASLLHKEDISRLTPTEEEHVLAMVLLLVLHDVCESGVSTHGAHLTGVSFLCKRIACLDTSPKRSGTSMFLVSALSWLDMLRGFSGAEKLSYSTEVRECVRDHGSLSLHTLVGCPPAIFFKIGQVLEAGKAYLAGDLPVEQFEQLLDGAEKFFRGWDPDQAVYPTNHQEWRHLAEAYKHACLLRVMRFPDAFAISCDDPQIKASVSAVLDVCATIPRDSVFYKRLLFPLFLAGADTCSPHQIHYASWCINEIKHSTGFQHPAMTELLTKVWNERRTNPRGWSNVPWMEFNFFLDLFRASSLPTCIPLLLTGRRSTSGPLSSFLGRITCDTVHNMAAQEKNQAELEKASRLANVPHCEQYERMISGMLYDSLIPKLTNARLAARKAMNEYNTWFPEGDDFNIENITKRRAEMLKSFLGHVEDDEVFIEPPFRVDYGPNMSVGKRFYANFNLTVLDSAIVTIGDRVMIGPNVMISTATHETEVASRRACIEYAYPINIGDDCWIGGGVTILPGVTIGEGCTIGAGSIVTRDIPAWSVAVGSPARVVKKVQPLGKFDESNGV</sequence>
<dbReference type="Pfam" id="PF12464">
    <property type="entry name" value="Mac"/>
    <property type="match status" value="1"/>
</dbReference>
<dbReference type="CDD" id="cd03357">
    <property type="entry name" value="LbH_MAT_GAT"/>
    <property type="match status" value="1"/>
</dbReference>
<dbReference type="InterPro" id="IPR011004">
    <property type="entry name" value="Trimer_LpxA-like_sf"/>
</dbReference>
<dbReference type="Proteomes" id="UP000760494">
    <property type="component" value="Unassembled WGS sequence"/>
</dbReference>
<dbReference type="Pfam" id="PF11951">
    <property type="entry name" value="Fungal_trans_2"/>
    <property type="match status" value="1"/>
</dbReference>
<dbReference type="SMART" id="SM00066">
    <property type="entry name" value="GAL4"/>
    <property type="match status" value="1"/>
</dbReference>
<dbReference type="Pfam" id="PF05721">
    <property type="entry name" value="PhyH"/>
    <property type="match status" value="1"/>
</dbReference>
<evidence type="ECO:0000259" key="6">
    <source>
        <dbReference type="PROSITE" id="PS50048"/>
    </source>
</evidence>
<dbReference type="SUPFAM" id="SSF51197">
    <property type="entry name" value="Clavaminate synthase-like"/>
    <property type="match status" value="1"/>
</dbReference>
<dbReference type="InterPro" id="IPR051159">
    <property type="entry name" value="Hexapeptide_acetyltransf"/>
</dbReference>